<feature type="domain" description="Aminotransferase-like plant mobile" evidence="2">
    <location>
        <begin position="74"/>
        <end position="315"/>
    </location>
</feature>
<dbReference type="EMBL" id="QGNW01001490">
    <property type="protein sequence ID" value="RVW39288.1"/>
    <property type="molecule type" value="Genomic_DNA"/>
</dbReference>
<dbReference type="AlphaFoldDB" id="A0A438DVI4"/>
<dbReference type="GO" id="GO:0010073">
    <property type="term" value="P:meristem maintenance"/>
    <property type="evidence" value="ECO:0007669"/>
    <property type="project" value="InterPro"/>
</dbReference>
<feature type="region of interest" description="Disordered" evidence="1">
    <location>
        <begin position="571"/>
        <end position="594"/>
    </location>
</feature>
<dbReference type="PANTHER" id="PTHR46033">
    <property type="entry name" value="PROTEIN MAIN-LIKE 2"/>
    <property type="match status" value="1"/>
</dbReference>
<evidence type="ECO:0000313" key="4">
    <source>
        <dbReference type="Proteomes" id="UP000288805"/>
    </source>
</evidence>
<comment type="caution">
    <text evidence="3">The sequence shown here is derived from an EMBL/GenBank/DDBJ whole genome shotgun (WGS) entry which is preliminary data.</text>
</comment>
<accession>A0A438DVI4</accession>
<organism evidence="3 4">
    <name type="scientific">Vitis vinifera</name>
    <name type="common">Grape</name>
    <dbReference type="NCBI Taxonomy" id="29760"/>
    <lineage>
        <taxon>Eukaryota</taxon>
        <taxon>Viridiplantae</taxon>
        <taxon>Streptophyta</taxon>
        <taxon>Embryophyta</taxon>
        <taxon>Tracheophyta</taxon>
        <taxon>Spermatophyta</taxon>
        <taxon>Magnoliopsida</taxon>
        <taxon>eudicotyledons</taxon>
        <taxon>Gunneridae</taxon>
        <taxon>Pentapetalae</taxon>
        <taxon>rosids</taxon>
        <taxon>Vitales</taxon>
        <taxon>Vitaceae</taxon>
        <taxon>Viteae</taxon>
        <taxon>Vitis</taxon>
    </lineage>
</organism>
<protein>
    <submittedName>
        <fullName evidence="3">Serine/threonine-protein phosphatase 7 long form-like</fullName>
    </submittedName>
</protein>
<gene>
    <name evidence="3" type="primary">MAIL3_215</name>
    <name evidence="3" type="ORF">CK203_085106</name>
</gene>
<dbReference type="InterPro" id="IPR019557">
    <property type="entry name" value="AminoTfrase-like_pln_mobile"/>
</dbReference>
<sequence>MDPGLVDRSVLYNQEIHRSSLIWEGNDPGELHCRRREASFFCNSVLDARIIPYLQQSGFYGVTRLVTGTTCLDWREVCATLLGVVPGDRDISGQRLRLMWLTEHFPSLPPDADVESVRCYARAFILQLIGGFLFADKSNNKVHLMFLPLLQDLGVTGTYSWGSACLAWLYREMCRASRIDAHDVSGPLILLQLWIWDRFPFMAPMCLHPAPHDEVLPQPPLGMRWRDEFRTTSTPMHVLSQYRYLLDQFMPEQIIWEPYTDDVISALPDYCTIASDLWLTISPLIYFHIVEWHRPDHVLRQFGLVQHIPEQCDTELGLHRYDLRGRHDFDGMSIHHHLFQGGRLGTIILLELRQHILRTDTPNIDHRDAIHQLCATTLEAIHEADRLVIPPNVVDTKRQSSDEGVGIRAGGVRTRGGGVRSKGGGVRTRRSEIHKADEFLIPPNVISAERHSSDEEVRMTDIGVRTRCGGVRTRGVGYILQVEAFALEAESLPYSSVPSIAEGVIQEDVRTSFMQEIFHSYIDGPSFHIPMSSSIDVSFTPPTTPLIALSPQSLGHPFRDDAATQMQYFPSPLVEQQREAQVQDEGRGRGRGRG</sequence>
<feature type="compositionally biased region" description="Gly residues" evidence="1">
    <location>
        <begin position="407"/>
        <end position="426"/>
    </location>
</feature>
<dbReference type="Proteomes" id="UP000288805">
    <property type="component" value="Unassembled WGS sequence"/>
</dbReference>
<evidence type="ECO:0000259" key="2">
    <source>
        <dbReference type="Pfam" id="PF10536"/>
    </source>
</evidence>
<proteinExistence type="predicted"/>
<dbReference type="Pfam" id="PF10536">
    <property type="entry name" value="PMD"/>
    <property type="match status" value="1"/>
</dbReference>
<evidence type="ECO:0000256" key="1">
    <source>
        <dbReference type="SAM" id="MobiDB-lite"/>
    </source>
</evidence>
<evidence type="ECO:0000313" key="3">
    <source>
        <dbReference type="EMBL" id="RVW39288.1"/>
    </source>
</evidence>
<reference evidence="3 4" key="1">
    <citation type="journal article" date="2018" name="PLoS Genet.">
        <title>Population sequencing reveals clonal diversity and ancestral inbreeding in the grapevine cultivar Chardonnay.</title>
        <authorList>
            <person name="Roach M.J."/>
            <person name="Johnson D.L."/>
            <person name="Bohlmann J."/>
            <person name="van Vuuren H.J."/>
            <person name="Jones S.J."/>
            <person name="Pretorius I.S."/>
            <person name="Schmidt S.A."/>
            <person name="Borneman A.R."/>
        </authorList>
    </citation>
    <scope>NUCLEOTIDE SEQUENCE [LARGE SCALE GENOMIC DNA]</scope>
    <source>
        <strain evidence="4">cv. Chardonnay</strain>
        <tissue evidence="3">Leaf</tissue>
    </source>
</reference>
<dbReference type="PANTHER" id="PTHR46033:SF8">
    <property type="entry name" value="PROTEIN MAINTENANCE OF MERISTEMS-LIKE"/>
    <property type="match status" value="1"/>
</dbReference>
<feature type="region of interest" description="Disordered" evidence="1">
    <location>
        <begin position="398"/>
        <end position="427"/>
    </location>
</feature>
<dbReference type="InterPro" id="IPR044824">
    <property type="entry name" value="MAIN-like"/>
</dbReference>
<name>A0A438DVI4_VITVI</name>